<dbReference type="SUPFAM" id="SSF110296">
    <property type="entry name" value="Oligoxyloglucan reducing end-specific cellobiohydrolase"/>
    <property type="match status" value="1"/>
</dbReference>
<evidence type="ECO:0000313" key="1">
    <source>
        <dbReference type="EMBL" id="MBM7634007.1"/>
    </source>
</evidence>
<accession>A0ABS2PFD8</accession>
<dbReference type="Gene3D" id="2.130.10.10">
    <property type="entry name" value="YVTN repeat-like/Quinoprotein amine dehydrogenase"/>
    <property type="match status" value="1"/>
</dbReference>
<keyword evidence="2" id="KW-1185">Reference proteome</keyword>
<dbReference type="EMBL" id="JAFBEC010000009">
    <property type="protein sequence ID" value="MBM7634007.1"/>
    <property type="molecule type" value="Genomic_DNA"/>
</dbReference>
<dbReference type="InterPro" id="IPR054817">
    <property type="entry name" value="Glycosyl_F510_1955-like"/>
</dbReference>
<evidence type="ECO:0000313" key="2">
    <source>
        <dbReference type="Proteomes" id="UP000741863"/>
    </source>
</evidence>
<sequence length="380" mass="41843">MSDYKGLVYCFVVDRHRLALFGDVRNYIGFGQCSVLFPATLPNLFLDGDPIISRCDDLHHHFIHKQTERKKNMRSLVLYLASLSAAGILMSGCQTQAQEEVEFTHIHGLGFTEDGEQAYIPAHDGLRVYENGTWRNVESGEGELHDFMGFTMTSEGFYSSGHPNMQSDYENPFGLVKSTDGGETLDLLALEGEVDFHVMSASFNTDAIYVMNPEPNSGMDELGLHRTLDEGQEWEPRDGDGVNGSVIAIGAHPDEENRVALSTEEGTFQSDDAGDSFEQVLSGVPAPALTYAHTGELLVAEGMGEETTLKAIDASGEVVREIPAPSIEEEDAISYLAQNPQFENTLMVTTFERDIFYTENGGETWEKQAEQGVSLNESSL</sequence>
<dbReference type="RefSeq" id="WP_204698750.1">
    <property type="nucleotide sequence ID" value="NZ_JAFBEC010000009.1"/>
</dbReference>
<dbReference type="NCBIfam" id="NF045728">
    <property type="entry name" value="glycosyl_F510_1955"/>
    <property type="match status" value="1"/>
</dbReference>
<organism evidence="1 2">
    <name type="scientific">Geomicrobium sediminis</name>
    <dbReference type="NCBI Taxonomy" id="1347788"/>
    <lineage>
        <taxon>Bacteria</taxon>
        <taxon>Bacillati</taxon>
        <taxon>Bacillota</taxon>
        <taxon>Bacilli</taxon>
        <taxon>Bacillales</taxon>
        <taxon>Geomicrobium</taxon>
    </lineage>
</organism>
<name>A0ABS2PFD8_9BACL</name>
<protein>
    <submittedName>
        <fullName evidence="1">Photosystem II stability/assembly factor-like uncharacterized protein</fullName>
    </submittedName>
</protein>
<reference evidence="1 2" key="1">
    <citation type="submission" date="2021-01" db="EMBL/GenBank/DDBJ databases">
        <title>Genomic Encyclopedia of Type Strains, Phase IV (KMG-IV): sequencing the most valuable type-strain genomes for metagenomic binning, comparative biology and taxonomic classification.</title>
        <authorList>
            <person name="Goeker M."/>
        </authorList>
    </citation>
    <scope>NUCLEOTIDE SEQUENCE [LARGE SCALE GENOMIC DNA]</scope>
    <source>
        <strain evidence="1 2">DSM 25540</strain>
    </source>
</reference>
<proteinExistence type="predicted"/>
<comment type="caution">
    <text evidence="1">The sequence shown here is derived from an EMBL/GenBank/DDBJ whole genome shotgun (WGS) entry which is preliminary data.</text>
</comment>
<dbReference type="InterPro" id="IPR015943">
    <property type="entry name" value="WD40/YVTN_repeat-like_dom_sf"/>
</dbReference>
<dbReference type="Proteomes" id="UP000741863">
    <property type="component" value="Unassembled WGS sequence"/>
</dbReference>
<gene>
    <name evidence="1" type="ORF">JOD17_003107</name>
</gene>